<name>A0A183EW92_9BILA</name>
<reference evidence="1" key="1">
    <citation type="submission" date="2016-06" db="UniProtKB">
        <authorList>
            <consortium name="WormBaseParasite"/>
        </authorList>
    </citation>
    <scope>IDENTIFICATION</scope>
</reference>
<dbReference type="InterPro" id="IPR011990">
    <property type="entry name" value="TPR-like_helical_dom_sf"/>
</dbReference>
<dbReference type="PANTHER" id="PTHR14094">
    <property type="entry name" value="SIGNAL RECOGNITION PARTICLE 72"/>
    <property type="match status" value="1"/>
</dbReference>
<dbReference type="GO" id="GO:0005786">
    <property type="term" value="C:signal recognition particle, endoplasmic reticulum targeting"/>
    <property type="evidence" value="ECO:0007669"/>
    <property type="project" value="TreeGrafter"/>
</dbReference>
<evidence type="ECO:0000313" key="1">
    <source>
        <dbReference type="WBParaSite" id="GPUH_0002526301-mRNA-1"/>
    </source>
</evidence>
<dbReference type="SUPFAM" id="SSF48452">
    <property type="entry name" value="TPR-like"/>
    <property type="match status" value="1"/>
</dbReference>
<protein>
    <submittedName>
        <fullName evidence="1">TPR_REGION domain-containing protein</fullName>
    </submittedName>
</protein>
<dbReference type="WBParaSite" id="GPUH_0002526301-mRNA-1">
    <property type="protein sequence ID" value="GPUH_0002526301-mRNA-1"/>
    <property type="gene ID" value="GPUH_0002526301"/>
</dbReference>
<dbReference type="Gene3D" id="1.25.40.10">
    <property type="entry name" value="Tetratricopeptide repeat domain"/>
    <property type="match status" value="2"/>
</dbReference>
<dbReference type="GO" id="GO:0043022">
    <property type="term" value="F:ribosome binding"/>
    <property type="evidence" value="ECO:0007669"/>
    <property type="project" value="TreeGrafter"/>
</dbReference>
<dbReference type="GO" id="GO:0008312">
    <property type="term" value="F:7S RNA binding"/>
    <property type="evidence" value="ECO:0007669"/>
    <property type="project" value="TreeGrafter"/>
</dbReference>
<sequence>LRTYPKETMAFKCKLVALIQLGRMDEALTLIKKTPPHHMGQAPPDDYRCAELRAQLLYRAEKFEEASKIFMLLLKEYSDDYDEVRRTNLIATIAQLQAGGFAQKC</sequence>
<dbReference type="GO" id="GO:0006614">
    <property type="term" value="P:SRP-dependent cotranslational protein targeting to membrane"/>
    <property type="evidence" value="ECO:0007669"/>
    <property type="project" value="InterPro"/>
</dbReference>
<organism evidence="1">
    <name type="scientific">Gongylonema pulchrum</name>
    <dbReference type="NCBI Taxonomy" id="637853"/>
    <lineage>
        <taxon>Eukaryota</taxon>
        <taxon>Metazoa</taxon>
        <taxon>Ecdysozoa</taxon>
        <taxon>Nematoda</taxon>
        <taxon>Chromadorea</taxon>
        <taxon>Rhabditida</taxon>
        <taxon>Spirurina</taxon>
        <taxon>Spiruromorpha</taxon>
        <taxon>Spiruroidea</taxon>
        <taxon>Gongylonematidae</taxon>
        <taxon>Gongylonema</taxon>
    </lineage>
</organism>
<dbReference type="AlphaFoldDB" id="A0A183EW92"/>
<proteinExistence type="predicted"/>
<dbReference type="InterPro" id="IPR026270">
    <property type="entry name" value="SRP72"/>
</dbReference>
<accession>A0A183EW92</accession>
<dbReference type="PANTHER" id="PTHR14094:SF9">
    <property type="entry name" value="SIGNAL RECOGNITION PARTICLE SUBUNIT SRP72"/>
    <property type="match status" value="1"/>
</dbReference>